<keyword evidence="2" id="KW-1185">Reference proteome</keyword>
<evidence type="ECO:0000313" key="2">
    <source>
        <dbReference type="Proteomes" id="UP001066276"/>
    </source>
</evidence>
<accession>A0AAV7SPM9</accession>
<dbReference type="AlphaFoldDB" id="A0AAV7SPM9"/>
<comment type="caution">
    <text evidence="1">The sequence shown here is derived from an EMBL/GenBank/DDBJ whole genome shotgun (WGS) entry which is preliminary data.</text>
</comment>
<reference evidence="1" key="1">
    <citation type="journal article" date="2022" name="bioRxiv">
        <title>Sequencing and chromosome-scale assembly of the giantPleurodeles waltlgenome.</title>
        <authorList>
            <person name="Brown T."/>
            <person name="Elewa A."/>
            <person name="Iarovenko S."/>
            <person name="Subramanian E."/>
            <person name="Araus A.J."/>
            <person name="Petzold A."/>
            <person name="Susuki M."/>
            <person name="Suzuki K.-i.T."/>
            <person name="Hayashi T."/>
            <person name="Toyoda A."/>
            <person name="Oliveira C."/>
            <person name="Osipova E."/>
            <person name="Leigh N.D."/>
            <person name="Simon A."/>
            <person name="Yun M.H."/>
        </authorList>
    </citation>
    <scope>NUCLEOTIDE SEQUENCE</scope>
    <source>
        <strain evidence="1">20211129_DDA</strain>
        <tissue evidence="1">Liver</tissue>
    </source>
</reference>
<evidence type="ECO:0000313" key="1">
    <source>
        <dbReference type="EMBL" id="KAJ1166090.1"/>
    </source>
</evidence>
<dbReference type="EMBL" id="JANPWB010000008">
    <property type="protein sequence ID" value="KAJ1166090.1"/>
    <property type="molecule type" value="Genomic_DNA"/>
</dbReference>
<protein>
    <submittedName>
        <fullName evidence="1">Uncharacterized protein</fullName>
    </submittedName>
</protein>
<name>A0AAV7SPM9_PLEWA</name>
<gene>
    <name evidence="1" type="ORF">NDU88_006500</name>
</gene>
<organism evidence="1 2">
    <name type="scientific">Pleurodeles waltl</name>
    <name type="common">Iberian ribbed newt</name>
    <dbReference type="NCBI Taxonomy" id="8319"/>
    <lineage>
        <taxon>Eukaryota</taxon>
        <taxon>Metazoa</taxon>
        <taxon>Chordata</taxon>
        <taxon>Craniata</taxon>
        <taxon>Vertebrata</taxon>
        <taxon>Euteleostomi</taxon>
        <taxon>Amphibia</taxon>
        <taxon>Batrachia</taxon>
        <taxon>Caudata</taxon>
        <taxon>Salamandroidea</taxon>
        <taxon>Salamandridae</taxon>
        <taxon>Pleurodelinae</taxon>
        <taxon>Pleurodeles</taxon>
    </lineage>
</organism>
<proteinExistence type="predicted"/>
<sequence length="129" mass="14765">MILIGSFIDAHISGTYGCKPAPCSHFQALSVTLLRTWYIFYEHTLTASWVFIIHNNYCQRMEQQLGKVMEISAKTPKEGLTDSSMCSCFTRTDLHGDLGDETLDDHHRILNKKFYTGLDQKEHPLGLKR</sequence>
<dbReference type="Proteomes" id="UP001066276">
    <property type="component" value="Chromosome 4_2"/>
</dbReference>